<accession>A0A7W9ALD3</accession>
<feature type="transmembrane region" description="Helical" evidence="6">
    <location>
        <begin position="21"/>
        <end position="40"/>
    </location>
</feature>
<dbReference type="AlphaFoldDB" id="A0A7W9ALD3"/>
<feature type="transmembrane region" description="Helical" evidence="6">
    <location>
        <begin position="184"/>
        <end position="202"/>
    </location>
</feature>
<dbReference type="Proteomes" id="UP000549617">
    <property type="component" value="Unassembled WGS sequence"/>
</dbReference>
<dbReference type="HAMAP" id="MF_01844">
    <property type="entry name" value="NhaA"/>
    <property type="match status" value="1"/>
</dbReference>
<dbReference type="GO" id="GO:0005886">
    <property type="term" value="C:plasma membrane"/>
    <property type="evidence" value="ECO:0007669"/>
    <property type="project" value="UniProtKB-SubCell"/>
</dbReference>
<evidence type="ECO:0000313" key="7">
    <source>
        <dbReference type="EMBL" id="MBB5687616.1"/>
    </source>
</evidence>
<feature type="transmembrane region" description="Helical" evidence="6">
    <location>
        <begin position="157"/>
        <end position="178"/>
    </location>
</feature>
<feature type="transmembrane region" description="Helical" evidence="6">
    <location>
        <begin position="338"/>
        <end position="360"/>
    </location>
</feature>
<comment type="similarity">
    <text evidence="6">Belongs to the NhaA Na(+)/H(+) (TC 2.A.33) antiporter family.</text>
</comment>
<name>A0A7W9ALD3_9SPHN</name>
<feature type="transmembrane region" description="Helical" evidence="6">
    <location>
        <begin position="264"/>
        <end position="282"/>
    </location>
</feature>
<comment type="subcellular location">
    <subcellularLocation>
        <location evidence="1">Cell inner membrane</location>
        <topology evidence="1">Multi-pass membrane protein</topology>
    </subcellularLocation>
    <subcellularLocation>
        <location evidence="6">Cell membrane</location>
        <topology evidence="6">Multi-pass membrane protein</topology>
    </subcellularLocation>
</comment>
<evidence type="ECO:0000256" key="5">
    <source>
        <dbReference type="ARBA" id="ARBA00023136"/>
    </source>
</evidence>
<keyword evidence="6" id="KW-0739">Sodium transport</keyword>
<sequence length="405" mass="41778">MTRTRPASALRDFLHSEAAGGIILMIAAALAMIVANSPLYDLYHHALHAPFGPVLTETLGPMTPHLWINDGLMAVFFLLVGLEIKREFVDGQLASWKQRRLPVIAAAAGMAVPAAVYLFFTGGVPGLAQGWAIPAATDIAFAIGVLALLGSRAPTSLKLFLTTVAIVDDMGAVAIIALAYTASINLAALGAAAVILLAMAVMNRRGVTSLPLYLIAFALLWYAVLLSGVHATIAGVLAAFTIPIRVTPGAPDAEDSPLHRLEHALHPTVAYAIVPLFGFANAGVSLSGMGMAQLLAPLPLGIAAGLFMGKQIGIFGSIWLCVKLGLAGKLGGASWLQIYGVALLCGIGFTMSLFIGALAFPGNAALVEEAKIGVLLGSLLSALTGFAVLRFAPVPPRQAPPSGAA</sequence>
<dbReference type="NCBIfam" id="TIGR00773">
    <property type="entry name" value="NhaA"/>
    <property type="match status" value="1"/>
</dbReference>
<feature type="transmembrane region" description="Helical" evidence="6">
    <location>
        <begin position="103"/>
        <end position="120"/>
    </location>
</feature>
<dbReference type="RefSeq" id="WP_184021590.1">
    <property type="nucleotide sequence ID" value="NZ_JACIJC010000006.1"/>
</dbReference>
<protein>
    <recommendedName>
        <fullName evidence="6">Na(+)/H(+) antiporter NhaA</fullName>
    </recommendedName>
    <alternativeName>
        <fullName evidence="6">Sodium/proton antiporter NhaA</fullName>
    </alternativeName>
</protein>
<dbReference type="GO" id="GO:0006885">
    <property type="term" value="P:regulation of pH"/>
    <property type="evidence" value="ECO:0007669"/>
    <property type="project" value="UniProtKB-UniRule"/>
</dbReference>
<keyword evidence="6" id="KW-0813">Transport</keyword>
<dbReference type="PANTHER" id="PTHR30341">
    <property type="entry name" value="SODIUM ION/PROTON ANTIPORTER NHAA-RELATED"/>
    <property type="match status" value="1"/>
</dbReference>
<comment type="caution">
    <text evidence="7">The sequence shown here is derived from an EMBL/GenBank/DDBJ whole genome shotgun (WGS) entry which is preliminary data.</text>
</comment>
<feature type="transmembrane region" description="Helical" evidence="6">
    <location>
        <begin position="372"/>
        <end position="392"/>
    </location>
</feature>
<keyword evidence="2 6" id="KW-1003">Cell membrane</keyword>
<dbReference type="InterPro" id="IPR004670">
    <property type="entry name" value="NhaA"/>
</dbReference>
<organism evidence="7 8">
    <name type="scientific">Sphingobium boeckii</name>
    <dbReference type="NCBI Taxonomy" id="1082345"/>
    <lineage>
        <taxon>Bacteria</taxon>
        <taxon>Pseudomonadati</taxon>
        <taxon>Pseudomonadota</taxon>
        <taxon>Alphaproteobacteria</taxon>
        <taxon>Sphingomonadales</taxon>
        <taxon>Sphingomonadaceae</taxon>
        <taxon>Sphingobium</taxon>
    </lineage>
</organism>
<keyword evidence="6" id="KW-0915">Sodium</keyword>
<evidence type="ECO:0000256" key="6">
    <source>
        <dbReference type="HAMAP-Rule" id="MF_01844"/>
    </source>
</evidence>
<dbReference type="NCBIfam" id="NF007112">
    <property type="entry name" value="PRK09561.1"/>
    <property type="match status" value="1"/>
</dbReference>
<keyword evidence="3 6" id="KW-0812">Transmembrane</keyword>
<dbReference type="EMBL" id="JACIJC010000006">
    <property type="protein sequence ID" value="MBB5687616.1"/>
    <property type="molecule type" value="Genomic_DNA"/>
</dbReference>
<dbReference type="NCBIfam" id="NF007111">
    <property type="entry name" value="PRK09560.1"/>
    <property type="match status" value="1"/>
</dbReference>
<comment type="catalytic activity">
    <reaction evidence="6">
        <text>Na(+)(in) + 2 H(+)(out) = Na(+)(out) + 2 H(+)(in)</text>
        <dbReference type="Rhea" id="RHEA:29251"/>
        <dbReference type="ChEBI" id="CHEBI:15378"/>
        <dbReference type="ChEBI" id="CHEBI:29101"/>
    </reaction>
</comment>
<dbReference type="Gene3D" id="1.20.1530.10">
    <property type="entry name" value="Na+/H+ antiporter like domain"/>
    <property type="match status" value="1"/>
</dbReference>
<reference evidence="7 8" key="1">
    <citation type="submission" date="2020-08" db="EMBL/GenBank/DDBJ databases">
        <title>Genomic Encyclopedia of Type Strains, Phase IV (KMG-IV): sequencing the most valuable type-strain genomes for metagenomic binning, comparative biology and taxonomic classification.</title>
        <authorList>
            <person name="Goeker M."/>
        </authorList>
    </citation>
    <scope>NUCLEOTIDE SEQUENCE [LARGE SCALE GENOMIC DNA]</scope>
    <source>
        <strain evidence="7 8">DSM 25079</strain>
    </source>
</reference>
<feature type="transmembrane region" description="Helical" evidence="6">
    <location>
        <begin position="132"/>
        <end position="150"/>
    </location>
</feature>
<feature type="transmembrane region" description="Helical" evidence="6">
    <location>
        <begin position="214"/>
        <end position="244"/>
    </location>
</feature>
<dbReference type="InterPro" id="IPR023171">
    <property type="entry name" value="Na/H_antiporter_dom_sf"/>
</dbReference>
<gene>
    <name evidence="6" type="primary">nhaA</name>
    <name evidence="7" type="ORF">FHS49_003658</name>
</gene>
<feature type="transmembrane region" description="Helical" evidence="6">
    <location>
        <begin position="65"/>
        <end position="82"/>
    </location>
</feature>
<evidence type="ECO:0000256" key="1">
    <source>
        <dbReference type="ARBA" id="ARBA00004429"/>
    </source>
</evidence>
<evidence type="ECO:0000256" key="2">
    <source>
        <dbReference type="ARBA" id="ARBA00022475"/>
    </source>
</evidence>
<keyword evidence="6" id="KW-0406">Ion transport</keyword>
<keyword evidence="6" id="KW-0050">Antiport</keyword>
<evidence type="ECO:0000313" key="8">
    <source>
        <dbReference type="Proteomes" id="UP000549617"/>
    </source>
</evidence>
<feature type="transmembrane region" description="Helical" evidence="6">
    <location>
        <begin position="294"/>
        <end position="318"/>
    </location>
</feature>
<evidence type="ECO:0000256" key="3">
    <source>
        <dbReference type="ARBA" id="ARBA00022692"/>
    </source>
</evidence>
<dbReference type="Pfam" id="PF06965">
    <property type="entry name" value="Na_H_antiport_1"/>
    <property type="match status" value="1"/>
</dbReference>
<keyword evidence="8" id="KW-1185">Reference proteome</keyword>
<proteinExistence type="inferred from homology"/>
<keyword evidence="5 6" id="KW-0472">Membrane</keyword>
<dbReference type="PANTHER" id="PTHR30341:SF0">
    <property type="entry name" value="NA(+)_H(+) ANTIPORTER NHAA"/>
    <property type="match status" value="1"/>
</dbReference>
<keyword evidence="4 6" id="KW-1133">Transmembrane helix</keyword>
<dbReference type="GO" id="GO:0015385">
    <property type="term" value="F:sodium:proton antiporter activity"/>
    <property type="evidence" value="ECO:0007669"/>
    <property type="project" value="UniProtKB-UniRule"/>
</dbReference>
<comment type="function">
    <text evidence="6">Na(+)/H(+) antiporter that extrudes sodium in exchange for external protons.</text>
</comment>
<evidence type="ECO:0000256" key="4">
    <source>
        <dbReference type="ARBA" id="ARBA00022989"/>
    </source>
</evidence>